<dbReference type="GO" id="GO:0032259">
    <property type="term" value="P:methylation"/>
    <property type="evidence" value="ECO:0007669"/>
    <property type="project" value="UniProtKB-KW"/>
</dbReference>
<evidence type="ECO:0000256" key="4">
    <source>
        <dbReference type="ARBA" id="ARBA00022679"/>
    </source>
</evidence>
<reference evidence="6" key="1">
    <citation type="submission" date="2022-08" db="EMBL/GenBank/DDBJ databases">
        <title>Novel sulphate-reducing endosymbionts in the free-living metamonad Anaeramoeba.</title>
        <authorList>
            <person name="Jerlstrom-Hultqvist J."/>
            <person name="Cepicka I."/>
            <person name="Gallot-Lavallee L."/>
            <person name="Salas-Leiva D."/>
            <person name="Curtis B.A."/>
            <person name="Zahonova K."/>
            <person name="Pipaliya S."/>
            <person name="Dacks J."/>
            <person name="Roger A.J."/>
        </authorList>
    </citation>
    <scope>NUCLEOTIDE SEQUENCE</scope>
    <source>
        <strain evidence="6">Busselton2</strain>
    </source>
</reference>
<gene>
    <name evidence="6" type="ORF">M0812_02927</name>
</gene>
<evidence type="ECO:0000313" key="6">
    <source>
        <dbReference type="EMBL" id="KAJ3431249.1"/>
    </source>
</evidence>
<evidence type="ECO:0000256" key="5">
    <source>
        <dbReference type="ARBA" id="ARBA00022691"/>
    </source>
</evidence>
<dbReference type="SMART" id="SM01296">
    <property type="entry name" value="N2227"/>
    <property type="match status" value="1"/>
</dbReference>
<proteinExistence type="inferred from homology"/>
<comment type="caution">
    <text evidence="6">The sequence shown here is derived from an EMBL/GenBank/DDBJ whole genome shotgun (WGS) entry which is preliminary data.</text>
</comment>
<dbReference type="Gene3D" id="3.40.50.150">
    <property type="entry name" value="Vaccinia Virus protein VP39"/>
    <property type="match status" value="1"/>
</dbReference>
<sequence>MNQGNEEEQLQQIELFNKTLATYLEYERFTMNSLQKEQNTISGLYLKYGKYLDEKQILTKFKRLNEAVEKNSHFLHTVVASQLYATNQTETNFQKLFQEIVQQFSITEYNISRVRTIIKMVVRDWSSEGLEERKSSYGVIKQYLLEALPDLEDRKKFSILVPGSGMGRLAFDLVREGFQTEGNEFSYLLLIMSNFLLNSGLAVKELPIFPYVSDTDNILKIEDRLQEIKIPDTNTFEIPKDSKFSMSGGDFVDVYRKEEYKNTYDCVVSCFFLDTAHNILEYLEIIKNILKVGGVLINFGPLTYHWSGMNNEVSIELSLQEIKEILIKMGFEFLIDEIKSTSYSNNQKSMHHTNYDCAFFVCKKTSK</sequence>
<dbReference type="PANTHER" id="PTHR12303">
    <property type="entry name" value="CARNOSINE N-METHYLTRANSFERASE"/>
    <property type="match status" value="1"/>
</dbReference>
<evidence type="ECO:0000256" key="2">
    <source>
        <dbReference type="ARBA" id="ARBA00012003"/>
    </source>
</evidence>
<keyword evidence="5" id="KW-0949">S-adenosyl-L-methionine</keyword>
<keyword evidence="3" id="KW-0489">Methyltransferase</keyword>
<protein>
    <recommendedName>
        <fullName evidence="2">carnosine N-methyltransferase</fullName>
        <ecNumber evidence="2">2.1.1.22</ecNumber>
    </recommendedName>
</protein>
<dbReference type="Proteomes" id="UP001146793">
    <property type="component" value="Unassembled WGS sequence"/>
</dbReference>
<evidence type="ECO:0000256" key="1">
    <source>
        <dbReference type="ARBA" id="ARBA00010086"/>
    </source>
</evidence>
<evidence type="ECO:0000256" key="3">
    <source>
        <dbReference type="ARBA" id="ARBA00022603"/>
    </source>
</evidence>
<dbReference type="EC" id="2.1.1.22" evidence="2"/>
<accession>A0AAV7YP34</accession>
<evidence type="ECO:0000313" key="7">
    <source>
        <dbReference type="Proteomes" id="UP001146793"/>
    </source>
</evidence>
<comment type="similarity">
    <text evidence="1">Belongs to the carnosine N-methyltransferase family.</text>
</comment>
<dbReference type="InterPro" id="IPR012901">
    <property type="entry name" value="CARME"/>
</dbReference>
<dbReference type="SUPFAM" id="SSF53335">
    <property type="entry name" value="S-adenosyl-L-methionine-dependent methyltransferases"/>
    <property type="match status" value="1"/>
</dbReference>
<dbReference type="GO" id="GO:0030735">
    <property type="term" value="F:carnosine N-methyltransferase activity"/>
    <property type="evidence" value="ECO:0007669"/>
    <property type="project" value="UniProtKB-EC"/>
</dbReference>
<organism evidence="6 7">
    <name type="scientific">Anaeramoeba flamelloides</name>
    <dbReference type="NCBI Taxonomy" id="1746091"/>
    <lineage>
        <taxon>Eukaryota</taxon>
        <taxon>Metamonada</taxon>
        <taxon>Anaeramoebidae</taxon>
        <taxon>Anaeramoeba</taxon>
    </lineage>
</organism>
<keyword evidence="4" id="KW-0808">Transferase</keyword>
<dbReference type="Pfam" id="PF07942">
    <property type="entry name" value="CARME"/>
    <property type="match status" value="1"/>
</dbReference>
<dbReference type="PANTHER" id="PTHR12303:SF6">
    <property type="entry name" value="CARNOSINE N-METHYLTRANSFERASE"/>
    <property type="match status" value="1"/>
</dbReference>
<dbReference type="InterPro" id="IPR029063">
    <property type="entry name" value="SAM-dependent_MTases_sf"/>
</dbReference>
<name>A0AAV7YP34_9EUKA</name>
<dbReference type="AlphaFoldDB" id="A0AAV7YP34"/>
<dbReference type="EMBL" id="JANTQA010000048">
    <property type="protein sequence ID" value="KAJ3431249.1"/>
    <property type="molecule type" value="Genomic_DNA"/>
</dbReference>